<accession>A0A4Z0GVM1</accession>
<keyword evidence="1" id="KW-0472">Membrane</keyword>
<evidence type="ECO:0000313" key="3">
    <source>
        <dbReference type="Proteomes" id="UP000297982"/>
    </source>
</evidence>
<feature type="transmembrane region" description="Helical" evidence="1">
    <location>
        <begin position="6"/>
        <end position="25"/>
    </location>
</feature>
<keyword evidence="1" id="KW-0812">Transmembrane</keyword>
<reference evidence="2 3" key="1">
    <citation type="journal article" date="2003" name="Int. J. Syst. Evol. Microbiol.">
        <title>Halobacillus salinus sp. nov., isolated from a salt lake on the coast of the East Sea in Korea.</title>
        <authorList>
            <person name="Yoon J.H."/>
            <person name="Kang K.H."/>
            <person name="Park Y.H."/>
        </authorList>
    </citation>
    <scope>NUCLEOTIDE SEQUENCE [LARGE SCALE GENOMIC DNA]</scope>
    <source>
        <strain evidence="2 3">HSL-3</strain>
    </source>
</reference>
<dbReference type="Proteomes" id="UP000297982">
    <property type="component" value="Unassembled WGS sequence"/>
</dbReference>
<dbReference type="STRING" id="192814.GCA_900166575_02540"/>
<comment type="caution">
    <text evidence="2">The sequence shown here is derived from an EMBL/GenBank/DDBJ whole genome shotgun (WGS) entry which is preliminary data.</text>
</comment>
<dbReference type="EMBL" id="SRJC01000007">
    <property type="protein sequence ID" value="TGB01312.1"/>
    <property type="molecule type" value="Genomic_DNA"/>
</dbReference>
<proteinExistence type="predicted"/>
<organism evidence="2 3">
    <name type="scientific">Halobacillus salinus</name>
    <dbReference type="NCBI Taxonomy" id="192814"/>
    <lineage>
        <taxon>Bacteria</taxon>
        <taxon>Bacillati</taxon>
        <taxon>Bacillota</taxon>
        <taxon>Bacilli</taxon>
        <taxon>Bacillales</taxon>
        <taxon>Bacillaceae</taxon>
        <taxon>Halobacillus</taxon>
    </lineage>
</organism>
<evidence type="ECO:0000313" key="2">
    <source>
        <dbReference type="EMBL" id="TGB01312.1"/>
    </source>
</evidence>
<protein>
    <submittedName>
        <fullName evidence="2">YvrJ family protein</fullName>
    </submittedName>
</protein>
<dbReference type="RefSeq" id="WP_135328610.1">
    <property type="nucleotide sequence ID" value="NZ_SRJC01000007.1"/>
</dbReference>
<name>A0A4Z0GVM1_9BACI</name>
<evidence type="ECO:0000256" key="1">
    <source>
        <dbReference type="SAM" id="Phobius"/>
    </source>
</evidence>
<dbReference type="AlphaFoldDB" id="A0A4Z0GVM1"/>
<gene>
    <name evidence="2" type="ORF">E4663_17740</name>
</gene>
<sequence>MDYVMFAQLLGDVGFPVAITIYLLLNMEAKIERLESTIHTLAESKESDDMER</sequence>
<keyword evidence="1" id="KW-1133">Transmembrane helix</keyword>
<dbReference type="InterPro" id="IPR024419">
    <property type="entry name" value="YvrJ"/>
</dbReference>
<dbReference type="Pfam" id="PF12841">
    <property type="entry name" value="YvrJ"/>
    <property type="match status" value="1"/>
</dbReference>
<keyword evidence="3" id="KW-1185">Reference proteome</keyword>